<dbReference type="EMBL" id="JGYP01000004">
    <property type="protein sequence ID" value="KFI45046.1"/>
    <property type="molecule type" value="Genomic_DNA"/>
</dbReference>
<accession>A0A086ZEU6</accession>
<dbReference type="Proteomes" id="UP000029096">
    <property type="component" value="Unassembled WGS sequence"/>
</dbReference>
<gene>
    <name evidence="1" type="ORF">BBOH_1307</name>
</gene>
<dbReference type="AlphaFoldDB" id="A0A086ZEU6"/>
<organism evidence="1 2">
    <name type="scientific">Bifidobacterium bohemicum DSM 22767</name>
    <dbReference type="NCBI Taxonomy" id="1437606"/>
    <lineage>
        <taxon>Bacteria</taxon>
        <taxon>Bacillati</taxon>
        <taxon>Actinomycetota</taxon>
        <taxon>Actinomycetes</taxon>
        <taxon>Bifidobacteriales</taxon>
        <taxon>Bifidobacteriaceae</taxon>
        <taxon>Bifidobacterium</taxon>
    </lineage>
</organism>
<evidence type="ECO:0000313" key="2">
    <source>
        <dbReference type="Proteomes" id="UP000029096"/>
    </source>
</evidence>
<sequence length="83" mass="8497">MAESNSAAVFGSSIVFSRIDGFMPFIDIVVGAQPVVGRYGSRGKAFQVVFEVFGRVSVGFVPCAPLNGAGFHVGVCVGGIAGQ</sequence>
<protein>
    <submittedName>
        <fullName evidence="1">Uncharacterized protein</fullName>
    </submittedName>
</protein>
<comment type="caution">
    <text evidence="1">The sequence shown here is derived from an EMBL/GenBank/DDBJ whole genome shotgun (WGS) entry which is preliminary data.</text>
</comment>
<keyword evidence="2" id="KW-1185">Reference proteome</keyword>
<name>A0A086ZEU6_9BIFI</name>
<reference evidence="1 2" key="1">
    <citation type="submission" date="2014-03" db="EMBL/GenBank/DDBJ databases">
        <title>Genomics of Bifidobacteria.</title>
        <authorList>
            <person name="Ventura M."/>
            <person name="Milani C."/>
            <person name="Lugli G.A."/>
        </authorList>
    </citation>
    <scope>NUCLEOTIDE SEQUENCE [LARGE SCALE GENOMIC DNA]</scope>
    <source>
        <strain evidence="1 2">DSM 22767</strain>
    </source>
</reference>
<evidence type="ECO:0000313" key="1">
    <source>
        <dbReference type="EMBL" id="KFI45046.1"/>
    </source>
</evidence>
<dbReference type="RefSeq" id="WP_143242374.1">
    <property type="nucleotide sequence ID" value="NZ_JDUS01000020.1"/>
</dbReference>
<proteinExistence type="predicted"/>